<accession>A0A2N9M0U4</accession>
<protein>
    <submittedName>
        <fullName evidence="2">Uncharacterized protein</fullName>
    </submittedName>
</protein>
<proteinExistence type="predicted"/>
<feature type="region of interest" description="Disordered" evidence="1">
    <location>
        <begin position="232"/>
        <end position="251"/>
    </location>
</feature>
<dbReference type="Proteomes" id="UP000239735">
    <property type="component" value="Unassembled WGS sequence"/>
</dbReference>
<sequence>MVAGVRVGHRFAPEIWSEDDDGKQKEDAGYLEPKNAAYALEGAEKTSYTLLQAAPSRRCGLTGRPLLRARLSCGANCVTRCICRVGRLSRLHTTGRLRLSGQALSGYTARDAQSDAQGAPDASWSHTVYDGSSGIRRGVARAADPRLLSNGNGSKVERFHAAARTLTLMAGGAPEVAVTSRLRELIQQLGEAIHESVIESEQIAGVVQDIRKHGFDVLLMLEATIGLNEVSGKGNDAERTEEGGGEVGEFTPNDLHFLRSLRISVEGEPNEPPTDVK</sequence>
<evidence type="ECO:0000313" key="2">
    <source>
        <dbReference type="EMBL" id="SPE29102.1"/>
    </source>
</evidence>
<dbReference type="AlphaFoldDB" id="A0A2N9M0U4"/>
<evidence type="ECO:0000256" key="1">
    <source>
        <dbReference type="SAM" id="MobiDB-lite"/>
    </source>
</evidence>
<dbReference type="EMBL" id="OKRB01000130">
    <property type="protein sequence ID" value="SPE29102.1"/>
    <property type="molecule type" value="Genomic_DNA"/>
</dbReference>
<gene>
    <name evidence="2" type="ORF">SBA5_70165</name>
</gene>
<reference evidence="3" key="1">
    <citation type="submission" date="2018-02" db="EMBL/GenBank/DDBJ databases">
        <authorList>
            <person name="Hausmann B."/>
        </authorList>
    </citation>
    <scope>NUCLEOTIDE SEQUENCE [LARGE SCALE GENOMIC DNA]</scope>
    <source>
        <strain evidence="3">Peat soil MAG SbA5</strain>
    </source>
</reference>
<organism evidence="2 3">
    <name type="scientific">Candidatus Sulfuritelmatomonas gaucii</name>
    <dbReference type="NCBI Taxonomy" id="2043161"/>
    <lineage>
        <taxon>Bacteria</taxon>
        <taxon>Pseudomonadati</taxon>
        <taxon>Acidobacteriota</taxon>
        <taxon>Terriglobia</taxon>
        <taxon>Terriglobales</taxon>
        <taxon>Acidobacteriaceae</taxon>
        <taxon>Candidatus Sulfuritelmatomonas</taxon>
    </lineage>
</organism>
<evidence type="ECO:0000313" key="3">
    <source>
        <dbReference type="Proteomes" id="UP000239735"/>
    </source>
</evidence>
<name>A0A2N9M0U4_9BACT</name>